<dbReference type="EMBL" id="ADVK01000021">
    <property type="protein sequence ID" value="EFG95747.1"/>
    <property type="molecule type" value="Genomic_DNA"/>
</dbReference>
<keyword evidence="3" id="KW-0175">Coiled coil</keyword>
<dbReference type="PROSITE" id="PS01261">
    <property type="entry name" value="UPF0020"/>
    <property type="match status" value="1"/>
</dbReference>
<dbReference type="InterPro" id="IPR004114">
    <property type="entry name" value="THUMP_dom"/>
</dbReference>
<feature type="coiled-coil region" evidence="3">
    <location>
        <begin position="497"/>
        <end position="568"/>
    </location>
</feature>
<dbReference type="Pfam" id="PF22020">
    <property type="entry name" value="RlmL_1st"/>
    <property type="match status" value="1"/>
</dbReference>
<evidence type="ECO:0000256" key="3">
    <source>
        <dbReference type="SAM" id="Coils"/>
    </source>
</evidence>
<dbReference type="Gene3D" id="3.30.2130.30">
    <property type="match status" value="1"/>
</dbReference>
<dbReference type="InterPro" id="IPR000241">
    <property type="entry name" value="RlmKL-like_Mtase"/>
</dbReference>
<dbReference type="Proteomes" id="UP000003643">
    <property type="component" value="Unassembled WGS sequence"/>
</dbReference>
<dbReference type="PANTHER" id="PTHR47313:SF1">
    <property type="entry name" value="RIBOSOMAL RNA LARGE SUBUNIT METHYLTRANSFERASE K_L"/>
    <property type="match status" value="1"/>
</dbReference>
<proteinExistence type="predicted"/>
<evidence type="ECO:0000256" key="2">
    <source>
        <dbReference type="ARBA" id="ARBA00022679"/>
    </source>
</evidence>
<dbReference type="Gene3D" id="3.40.50.150">
    <property type="entry name" value="Vaccinia Virus protein VP39"/>
    <property type="match status" value="1"/>
</dbReference>
<dbReference type="GO" id="GO:0070043">
    <property type="term" value="F:rRNA (guanine-N7-)-methyltransferase activity"/>
    <property type="evidence" value="ECO:0007669"/>
    <property type="project" value="TreeGrafter"/>
</dbReference>
<dbReference type="Pfam" id="PF02926">
    <property type="entry name" value="THUMP"/>
    <property type="match status" value="1"/>
</dbReference>
<evidence type="ECO:0000313" key="7">
    <source>
        <dbReference type="EMBL" id="EFG95747.1"/>
    </source>
</evidence>
<dbReference type="InterPro" id="IPR053943">
    <property type="entry name" value="RlmKL-like_Mtase_CS"/>
</dbReference>
<name>D5RC02_FUSN2</name>
<reference evidence="7 8" key="1">
    <citation type="submission" date="2010-04" db="EMBL/GenBank/DDBJ databases">
        <authorList>
            <person name="Qin X."/>
            <person name="Bachman B."/>
            <person name="Battles P."/>
            <person name="Bell A."/>
            <person name="Bess C."/>
            <person name="Bickham C."/>
            <person name="Chaboub L."/>
            <person name="Chen D."/>
            <person name="Coyle M."/>
            <person name="Deiros D.R."/>
            <person name="Dinh H."/>
            <person name="Forbes L."/>
            <person name="Fowler G."/>
            <person name="Francisco L."/>
            <person name="Fu Q."/>
            <person name="Gubbala S."/>
            <person name="Hale W."/>
            <person name="Han Y."/>
            <person name="Hemphill L."/>
            <person name="Highlander S.K."/>
            <person name="Hirani K."/>
            <person name="Hogues M."/>
            <person name="Jackson L."/>
            <person name="Jakkamsetti A."/>
            <person name="Javaid M."/>
            <person name="Jiang H."/>
            <person name="Korchina V."/>
            <person name="Kovar C."/>
            <person name="Lara F."/>
            <person name="Lee S."/>
            <person name="Mata R."/>
            <person name="Mathew T."/>
            <person name="Moen C."/>
            <person name="Morales K."/>
            <person name="Munidasa M."/>
            <person name="Nazareth L."/>
            <person name="Ngo R."/>
            <person name="Nguyen L."/>
            <person name="Okwuonu G."/>
            <person name="Ongeri F."/>
            <person name="Patil S."/>
            <person name="Petrosino J."/>
            <person name="Pham C."/>
            <person name="Pham P."/>
            <person name="Pu L.-L."/>
            <person name="Puazo M."/>
            <person name="Raj R."/>
            <person name="Reid J."/>
            <person name="Rouhana J."/>
            <person name="Saada N."/>
            <person name="Shang Y."/>
            <person name="Simmons D."/>
            <person name="Thornton R."/>
            <person name="Warren J."/>
            <person name="Weissenberger G."/>
            <person name="Zhang J."/>
            <person name="Zhang L."/>
            <person name="Zhou C."/>
            <person name="Zhu D."/>
            <person name="Muzny D."/>
            <person name="Worley K."/>
            <person name="Gibbs R."/>
        </authorList>
    </citation>
    <scope>NUCLEOTIDE SEQUENCE [LARGE SCALE GENOMIC DNA]</scope>
    <source>
        <strain evidence="8">ATCC 23726 / VPI 4351</strain>
    </source>
</reference>
<evidence type="ECO:0000259" key="4">
    <source>
        <dbReference type="Pfam" id="PF01170"/>
    </source>
</evidence>
<keyword evidence="1" id="KW-0489">Methyltransferase</keyword>
<dbReference type="GO" id="GO:0008990">
    <property type="term" value="F:rRNA (guanine-N2-)-methyltransferase activity"/>
    <property type="evidence" value="ECO:0007669"/>
    <property type="project" value="TreeGrafter"/>
</dbReference>
<evidence type="ECO:0000313" key="8">
    <source>
        <dbReference type="Proteomes" id="UP000003643"/>
    </source>
</evidence>
<dbReference type="PANTHER" id="PTHR47313">
    <property type="entry name" value="RIBOSOMAL RNA LARGE SUBUNIT METHYLTRANSFERASE K/L"/>
    <property type="match status" value="1"/>
</dbReference>
<feature type="domain" description="RlmL ferredoxin-like" evidence="6">
    <location>
        <begin position="3"/>
        <end position="57"/>
    </location>
</feature>
<dbReference type="InterPro" id="IPR029063">
    <property type="entry name" value="SAM-dependent_MTases_sf"/>
</dbReference>
<protein>
    <submittedName>
        <fullName evidence="7">Uncharacterized protein</fullName>
    </submittedName>
</protein>
<dbReference type="PROSITE" id="PS00092">
    <property type="entry name" value="N6_MTASE"/>
    <property type="match status" value="1"/>
</dbReference>
<evidence type="ECO:0000259" key="5">
    <source>
        <dbReference type="Pfam" id="PF02926"/>
    </source>
</evidence>
<dbReference type="InterPro" id="IPR002052">
    <property type="entry name" value="DNA_methylase_N6_adenine_CS"/>
</dbReference>
<dbReference type="Pfam" id="PF01170">
    <property type="entry name" value="UPF0020"/>
    <property type="match status" value="1"/>
</dbReference>
<evidence type="ECO:0000259" key="6">
    <source>
        <dbReference type="Pfam" id="PF22020"/>
    </source>
</evidence>
<keyword evidence="2" id="KW-0808">Transferase</keyword>
<comment type="caution">
    <text evidence="7">The sequence shown here is derived from an EMBL/GenBank/DDBJ whole genome shotgun (WGS) entry which is preliminary data.</text>
</comment>
<organism evidence="7 8">
    <name type="scientific">Fusobacterium nucleatum subsp. nucleatum (strain ATCC 23726 / VPI 4351)</name>
    <dbReference type="NCBI Taxonomy" id="525283"/>
    <lineage>
        <taxon>Bacteria</taxon>
        <taxon>Fusobacteriati</taxon>
        <taxon>Fusobacteriota</taxon>
        <taxon>Fusobacteriia</taxon>
        <taxon>Fusobacteriales</taxon>
        <taxon>Fusobacteriaceae</taxon>
        <taxon>Fusobacterium</taxon>
    </lineage>
</organism>
<evidence type="ECO:0000256" key="1">
    <source>
        <dbReference type="ARBA" id="ARBA00022603"/>
    </source>
</evidence>
<feature type="domain" description="THUMP" evidence="5">
    <location>
        <begin position="67"/>
        <end position="152"/>
    </location>
</feature>
<gene>
    <name evidence="7" type="ORF">HMPREF0397_0737</name>
</gene>
<sequence>MIFIASTTMGLESIVKDECLALGFKNIKVFDGRVEFEGDFKDLIKANIYLRCSDRVFIKMAEFKALTYEELFQNIKSINWQDFIDEDGEFPISWVSSVKSKLYSKSDIQRISKKAIVEKLKEKYKREIFLENGALYSIKIQCHKDIFIVMLDSSGESLTKRGYRAQKRVAPIKETLAAALVYLSKWKADEVLLDPMCGTGTIAIEAAMIARNIASGANRNFASEKWSIIEKNLWTDIRDEAFSNEDLSKELKIYASDIDERSIEIAKENSEKAGVEDDIIFEVKDFKNIESPAKYGAMIVNPPYGERLMGDEDIEELYRDFGNFCKKKLAKWSYYIITSYEDFEKAFDKKATKNRKLYNGGIKCYYYQYFGDRKNGYKIKIEDFIKYAKEVCLQNLFLANNIKVDLKNQDNLYEVERIEKEVISAYENIYLSLDEEFLLNLYKENKKAFKQLEDTIEKMKKDTNLKDEYIKTKIKKREKLKGNSGAEVVEKFFKYKIKELKKIKGDLLQKLKKLLDKEEKLNLDLSNAIQEVEQLEIIDKLQPIRAEFRNLSIQLDRYQKELEETENKLLKKWYYEIYGTTNKEILLKAYNSQ</sequence>
<dbReference type="GO" id="GO:0003723">
    <property type="term" value="F:RNA binding"/>
    <property type="evidence" value="ECO:0007669"/>
    <property type="project" value="InterPro"/>
</dbReference>
<feature type="domain" description="Ribosomal RNA large subunit methyltransferase K/L-like methyltransferase" evidence="4">
    <location>
        <begin position="161"/>
        <end position="367"/>
    </location>
</feature>
<accession>D5RC02</accession>
<dbReference type="CDD" id="cd11715">
    <property type="entry name" value="THUMP_AdoMetMT"/>
    <property type="match status" value="1"/>
</dbReference>
<dbReference type="InterPro" id="IPR054170">
    <property type="entry name" value="RlmL_1st"/>
</dbReference>
<dbReference type="SUPFAM" id="SSF53335">
    <property type="entry name" value="S-adenosyl-L-methionine-dependent methyltransferases"/>
    <property type="match status" value="1"/>
</dbReference>
<dbReference type="AlphaFoldDB" id="D5RC02"/>